<accession>A0A927H2P2</accession>
<dbReference type="PRINTS" id="PR00081">
    <property type="entry name" value="GDHRDH"/>
</dbReference>
<comment type="similarity">
    <text evidence="1">Belongs to the short-chain dehydrogenases/reductases (SDR) family.</text>
</comment>
<keyword evidence="3" id="KW-0520">NAD</keyword>
<evidence type="ECO:0000256" key="2">
    <source>
        <dbReference type="ARBA" id="ARBA00023002"/>
    </source>
</evidence>
<organism evidence="5 6">
    <name type="scientific">Paenibacillus oceani</name>
    <dbReference type="NCBI Taxonomy" id="2772510"/>
    <lineage>
        <taxon>Bacteria</taxon>
        <taxon>Bacillati</taxon>
        <taxon>Bacillota</taxon>
        <taxon>Bacilli</taxon>
        <taxon>Bacillales</taxon>
        <taxon>Paenibacillaceae</taxon>
        <taxon>Paenibacillus</taxon>
    </lineage>
</organism>
<dbReference type="InterPro" id="IPR002347">
    <property type="entry name" value="SDR_fam"/>
</dbReference>
<dbReference type="SMART" id="SM00822">
    <property type="entry name" value="PKS_KR"/>
    <property type="match status" value="1"/>
</dbReference>
<dbReference type="InterPro" id="IPR036291">
    <property type="entry name" value="NAD(P)-bd_dom_sf"/>
</dbReference>
<keyword evidence="6" id="KW-1185">Reference proteome</keyword>
<gene>
    <name evidence="5" type="ORF">IDH45_31265</name>
</gene>
<dbReference type="EMBL" id="JACXJA010000059">
    <property type="protein sequence ID" value="MBD2866461.1"/>
    <property type="molecule type" value="Genomic_DNA"/>
</dbReference>
<dbReference type="Gene3D" id="3.40.50.720">
    <property type="entry name" value="NAD(P)-binding Rossmann-like Domain"/>
    <property type="match status" value="1"/>
</dbReference>
<keyword evidence="2" id="KW-0560">Oxidoreductase</keyword>
<evidence type="ECO:0000259" key="4">
    <source>
        <dbReference type="SMART" id="SM00822"/>
    </source>
</evidence>
<dbReference type="PRINTS" id="PR00080">
    <property type="entry name" value="SDRFAMILY"/>
</dbReference>
<evidence type="ECO:0000256" key="1">
    <source>
        <dbReference type="ARBA" id="ARBA00006484"/>
    </source>
</evidence>
<dbReference type="PANTHER" id="PTHR24321">
    <property type="entry name" value="DEHYDROGENASES, SHORT CHAIN"/>
    <property type="match status" value="1"/>
</dbReference>
<sequence length="279" mass="30021">MLLSGRTALITGAAGSIGAAIARRFAAEGCRLQLTDVHEERVEAVTEALRRVGADATAHRMDVSDEGAVRQVFAGLDRLDILINNAGRTGSGLIAAGTLEEWRRLLDVNLTSVFLCTRYAWPLLVQSQTPAIVNMSSVNANRANPGLSAYASAKCAIAAFTRQTALEGAASRIRANCVSPGLTVSEEKQKQLAAQARYRIDTDCYPLGRLGKPEDVADAVLFLASDMAAFVNGVDLAVDGGMSIQSVSALVRPELRRRWKSGSYKLMDEEEKDSEDYSR</sequence>
<dbReference type="Proteomes" id="UP000639396">
    <property type="component" value="Unassembled WGS sequence"/>
</dbReference>
<reference evidence="5" key="1">
    <citation type="submission" date="2020-09" db="EMBL/GenBank/DDBJ databases">
        <title>A novel bacterium of genus Paenibacillus, isolated from South China Sea.</title>
        <authorList>
            <person name="Huang H."/>
            <person name="Mo K."/>
            <person name="Hu Y."/>
        </authorList>
    </citation>
    <scope>NUCLEOTIDE SEQUENCE</scope>
    <source>
        <strain evidence="5">IB182363</strain>
    </source>
</reference>
<dbReference type="RefSeq" id="WP_190932078.1">
    <property type="nucleotide sequence ID" value="NZ_JACXJA010000059.1"/>
</dbReference>
<proteinExistence type="inferred from homology"/>
<dbReference type="CDD" id="cd05233">
    <property type="entry name" value="SDR_c"/>
    <property type="match status" value="1"/>
</dbReference>
<dbReference type="AlphaFoldDB" id="A0A927H2P2"/>
<comment type="caution">
    <text evidence="5">The sequence shown here is derived from an EMBL/GenBank/DDBJ whole genome shotgun (WGS) entry which is preliminary data.</text>
</comment>
<dbReference type="GO" id="GO:0008206">
    <property type="term" value="P:bile acid metabolic process"/>
    <property type="evidence" value="ECO:0007669"/>
    <property type="project" value="UniProtKB-ARBA"/>
</dbReference>
<dbReference type="GO" id="GO:0016491">
    <property type="term" value="F:oxidoreductase activity"/>
    <property type="evidence" value="ECO:0007669"/>
    <property type="project" value="UniProtKB-KW"/>
</dbReference>
<protein>
    <submittedName>
        <fullName evidence="5">SDR family oxidoreductase</fullName>
    </submittedName>
</protein>
<dbReference type="InterPro" id="IPR057326">
    <property type="entry name" value="KR_dom"/>
</dbReference>
<evidence type="ECO:0000313" key="5">
    <source>
        <dbReference type="EMBL" id="MBD2866461.1"/>
    </source>
</evidence>
<evidence type="ECO:0000313" key="6">
    <source>
        <dbReference type="Proteomes" id="UP000639396"/>
    </source>
</evidence>
<dbReference type="PANTHER" id="PTHR24321:SF8">
    <property type="entry name" value="ESTRADIOL 17-BETA-DEHYDROGENASE 8-RELATED"/>
    <property type="match status" value="1"/>
</dbReference>
<dbReference type="FunFam" id="3.40.50.720:FF:000084">
    <property type="entry name" value="Short-chain dehydrogenase reductase"/>
    <property type="match status" value="1"/>
</dbReference>
<feature type="domain" description="Ketoreductase" evidence="4">
    <location>
        <begin position="6"/>
        <end position="176"/>
    </location>
</feature>
<name>A0A927H2P2_9BACL</name>
<dbReference type="SUPFAM" id="SSF51735">
    <property type="entry name" value="NAD(P)-binding Rossmann-fold domains"/>
    <property type="match status" value="1"/>
</dbReference>
<evidence type="ECO:0000256" key="3">
    <source>
        <dbReference type="ARBA" id="ARBA00023027"/>
    </source>
</evidence>
<dbReference type="Pfam" id="PF13561">
    <property type="entry name" value="adh_short_C2"/>
    <property type="match status" value="1"/>
</dbReference>